<keyword evidence="3" id="KW-0472">Membrane</keyword>
<name>A0ABN4JGT5_9BURK</name>
<dbReference type="InterPro" id="IPR003439">
    <property type="entry name" value="ABC_transporter-like_ATP-bd"/>
</dbReference>
<dbReference type="EMBL" id="CP013480">
    <property type="protein sequence ID" value="ALS59696.1"/>
    <property type="molecule type" value="Genomic_DNA"/>
</dbReference>
<keyword evidence="2" id="KW-1003">Cell membrane</keyword>
<dbReference type="SUPFAM" id="SSF52540">
    <property type="entry name" value="P-loop containing nucleoside triphosphate hydrolases"/>
    <property type="match status" value="1"/>
</dbReference>
<dbReference type="Proteomes" id="UP000060277">
    <property type="component" value="Chromosome"/>
</dbReference>
<dbReference type="Pfam" id="PF00005">
    <property type="entry name" value="ABC_tran"/>
    <property type="match status" value="1"/>
</dbReference>
<gene>
    <name evidence="9" type="primary">hmuV</name>
    <name evidence="9" type="ORF">AT302_07935</name>
</gene>
<keyword evidence="10" id="KW-1185">Reference proteome</keyword>
<dbReference type="PANTHER" id="PTHR42794:SF1">
    <property type="entry name" value="HEMIN IMPORT ATP-BINDING PROTEIN HMUV"/>
    <property type="match status" value="1"/>
</dbReference>
<keyword evidence="6" id="KW-1278">Translocase</keyword>
<feature type="domain" description="ABC transporter" evidence="8">
    <location>
        <begin position="2"/>
        <end position="269"/>
    </location>
</feature>
<dbReference type="InterPro" id="IPR017871">
    <property type="entry name" value="ABC_transporter-like_CS"/>
</dbReference>
<keyword evidence="5 9" id="KW-0067">ATP-binding</keyword>
<evidence type="ECO:0000256" key="4">
    <source>
        <dbReference type="ARBA" id="ARBA00022741"/>
    </source>
</evidence>
<evidence type="ECO:0000256" key="2">
    <source>
        <dbReference type="ARBA" id="ARBA00022475"/>
    </source>
</evidence>
<dbReference type="InterPro" id="IPR003593">
    <property type="entry name" value="AAA+_ATPase"/>
</dbReference>
<dbReference type="PROSITE" id="PS00211">
    <property type="entry name" value="ABC_TRANSPORTER_1"/>
    <property type="match status" value="1"/>
</dbReference>
<evidence type="ECO:0000256" key="5">
    <source>
        <dbReference type="ARBA" id="ARBA00022840"/>
    </source>
</evidence>
<comment type="function">
    <text evidence="7">Part of the ABC transporter complex HmuTUV involved in hemin import. Responsible for energy coupling to the transport system.</text>
</comment>
<dbReference type="GO" id="GO:0005524">
    <property type="term" value="F:ATP binding"/>
    <property type="evidence" value="ECO:0007669"/>
    <property type="project" value="UniProtKB-KW"/>
</dbReference>
<evidence type="ECO:0000256" key="7">
    <source>
        <dbReference type="ARBA" id="ARBA00037066"/>
    </source>
</evidence>
<dbReference type="PROSITE" id="PS50893">
    <property type="entry name" value="ABC_TRANSPORTER_2"/>
    <property type="match status" value="1"/>
</dbReference>
<evidence type="ECO:0000256" key="6">
    <source>
        <dbReference type="ARBA" id="ARBA00022967"/>
    </source>
</evidence>
<dbReference type="Gene3D" id="3.40.50.300">
    <property type="entry name" value="P-loop containing nucleotide triphosphate hydrolases"/>
    <property type="match status" value="1"/>
</dbReference>
<evidence type="ECO:0000313" key="9">
    <source>
        <dbReference type="EMBL" id="ALS59696.1"/>
    </source>
</evidence>
<organism evidence="9 10">
    <name type="scientific">Pandoraea norimbergensis</name>
    <dbReference type="NCBI Taxonomy" id="93219"/>
    <lineage>
        <taxon>Bacteria</taxon>
        <taxon>Pseudomonadati</taxon>
        <taxon>Pseudomonadota</taxon>
        <taxon>Betaproteobacteria</taxon>
        <taxon>Burkholderiales</taxon>
        <taxon>Burkholderiaceae</taxon>
        <taxon>Pandoraea</taxon>
    </lineage>
</organism>
<proteinExistence type="predicted"/>
<reference evidence="10" key="1">
    <citation type="submission" date="2015-12" db="EMBL/GenBank/DDBJ databases">
        <title>Complete genome sequence of Pandoraea norimbergensis DSM 11628.</title>
        <authorList>
            <person name="Ee R."/>
            <person name="Lim Y.-L."/>
            <person name="Yong D."/>
            <person name="Yin W.-F."/>
            <person name="Chan K.-G."/>
        </authorList>
    </citation>
    <scope>NUCLEOTIDE SEQUENCE [LARGE SCALE GENOMIC DNA]</scope>
    <source>
        <strain evidence="10">DSM 11628</strain>
    </source>
</reference>
<dbReference type="InterPro" id="IPR027417">
    <property type="entry name" value="P-loop_NTPase"/>
</dbReference>
<evidence type="ECO:0000313" key="10">
    <source>
        <dbReference type="Proteomes" id="UP000060277"/>
    </source>
</evidence>
<keyword evidence="4" id="KW-0547">Nucleotide-binding</keyword>
<accession>A0ABN4JGT5</accession>
<keyword evidence="3" id="KW-0997">Cell inner membrane</keyword>
<evidence type="ECO:0000256" key="1">
    <source>
        <dbReference type="ARBA" id="ARBA00022448"/>
    </source>
</evidence>
<dbReference type="CDD" id="cd03214">
    <property type="entry name" value="ABC_Iron-Siderophores_B12_Hemin"/>
    <property type="match status" value="1"/>
</dbReference>
<sequence length="296" mass="30887">MLSAHDLTIAHTDSPVLDGLSLDIRPGELLVLLGRNGAGKSTLLKALAGEPMSPRARVSGAITLNGAHLAQYTTAALARLRAVLPQTAQLSFPFSALEIVTMGRLPFATPRRGNARGASDTEIATAALERVGAGSLLHRDVTTLSGGEWARVQFARVLAQLWPSDASDASDASGASGASKETAASVPRYLLLDEPTAALDLAHQHHLLSLTRELAKSWGFGAMAIVHDVNLAARHADRMALLADGRILATGTPREIMRADLIEQTLGLPVHVITPNLAHLSHVSAGAAGVPIALPA</sequence>
<protein>
    <submittedName>
        <fullName evidence="9">Hemin importer ATP-binding subunit</fullName>
    </submittedName>
</protein>
<keyword evidence="1" id="KW-0813">Transport</keyword>
<evidence type="ECO:0000256" key="3">
    <source>
        <dbReference type="ARBA" id="ARBA00022519"/>
    </source>
</evidence>
<evidence type="ECO:0000259" key="8">
    <source>
        <dbReference type="PROSITE" id="PS50893"/>
    </source>
</evidence>
<dbReference type="SMART" id="SM00382">
    <property type="entry name" value="AAA"/>
    <property type="match status" value="1"/>
</dbReference>
<dbReference type="PANTHER" id="PTHR42794">
    <property type="entry name" value="HEMIN IMPORT ATP-BINDING PROTEIN HMUV"/>
    <property type="match status" value="1"/>
</dbReference>